<evidence type="ECO:0000256" key="2">
    <source>
        <dbReference type="ARBA" id="ARBA00022478"/>
    </source>
</evidence>
<keyword evidence="2" id="KW-0240">DNA-directed RNA polymerase</keyword>
<dbReference type="PIRSF" id="PIRSF000774">
    <property type="entry name" value="RpoN"/>
    <property type="match status" value="1"/>
</dbReference>
<dbReference type="GO" id="GO:0000428">
    <property type="term" value="C:DNA-directed RNA polymerase complex"/>
    <property type="evidence" value="ECO:0007669"/>
    <property type="project" value="UniProtKB-KW"/>
</dbReference>
<keyword evidence="12" id="KW-1185">Reference proteome</keyword>
<dbReference type="Gene3D" id="1.10.10.60">
    <property type="entry name" value="Homeodomain-like"/>
    <property type="match status" value="1"/>
</dbReference>
<protein>
    <submittedName>
        <fullName evidence="11">RNA polymerase, sigma 54 subunit, RpoN/SigL</fullName>
    </submittedName>
</protein>
<reference evidence="11 12" key="1">
    <citation type="submission" date="2016-11" db="EMBL/GenBank/DDBJ databases">
        <authorList>
            <person name="Jaros S."/>
            <person name="Januszkiewicz K."/>
            <person name="Wedrychowicz H."/>
        </authorList>
    </citation>
    <scope>NUCLEOTIDE SEQUENCE [LARGE SCALE GENOMIC DNA]</scope>
    <source>
        <strain evidence="11 12">DSM 21758</strain>
    </source>
</reference>
<keyword evidence="4" id="KW-0548">Nucleotidyltransferase</keyword>
<dbReference type="OrthoDB" id="9814402at2"/>
<evidence type="ECO:0000256" key="4">
    <source>
        <dbReference type="ARBA" id="ARBA00022695"/>
    </source>
</evidence>
<dbReference type="NCBIfam" id="TIGR02395">
    <property type="entry name" value="rpoN_sigma"/>
    <property type="match status" value="1"/>
</dbReference>
<evidence type="ECO:0000256" key="1">
    <source>
        <dbReference type="ARBA" id="ARBA00008798"/>
    </source>
</evidence>
<dbReference type="PROSITE" id="PS00717">
    <property type="entry name" value="SIGMA54_1"/>
    <property type="match status" value="1"/>
</dbReference>
<dbReference type="GO" id="GO:0003677">
    <property type="term" value="F:DNA binding"/>
    <property type="evidence" value="ECO:0007669"/>
    <property type="project" value="UniProtKB-KW"/>
</dbReference>
<dbReference type="GO" id="GO:0016779">
    <property type="term" value="F:nucleotidyltransferase activity"/>
    <property type="evidence" value="ECO:0007669"/>
    <property type="project" value="UniProtKB-KW"/>
</dbReference>
<dbReference type="AlphaFoldDB" id="A0A1M6MND4"/>
<feature type="domain" description="RNA polymerase sigma factor 54 core-binding" evidence="10">
    <location>
        <begin position="98"/>
        <end position="284"/>
    </location>
</feature>
<evidence type="ECO:0000313" key="11">
    <source>
        <dbReference type="EMBL" id="SHJ84880.1"/>
    </source>
</evidence>
<dbReference type="EMBL" id="FQZB01000011">
    <property type="protein sequence ID" value="SHJ84880.1"/>
    <property type="molecule type" value="Genomic_DNA"/>
</dbReference>
<dbReference type="PROSITE" id="PS50044">
    <property type="entry name" value="SIGMA54_3"/>
    <property type="match status" value="1"/>
</dbReference>
<evidence type="ECO:0000256" key="6">
    <source>
        <dbReference type="ARBA" id="ARBA00023082"/>
    </source>
</evidence>
<evidence type="ECO:0000313" key="12">
    <source>
        <dbReference type="Proteomes" id="UP000184310"/>
    </source>
</evidence>
<accession>A0A1M6MND4</accession>
<dbReference type="Pfam" id="PF00309">
    <property type="entry name" value="Sigma54_AID"/>
    <property type="match status" value="1"/>
</dbReference>
<proteinExistence type="inferred from homology"/>
<keyword evidence="5" id="KW-0805">Transcription regulation</keyword>
<dbReference type="Gene3D" id="1.10.10.1330">
    <property type="entry name" value="RNA polymerase sigma-54 factor, core-binding domain"/>
    <property type="match status" value="1"/>
</dbReference>
<dbReference type="GO" id="GO:0001216">
    <property type="term" value="F:DNA-binding transcription activator activity"/>
    <property type="evidence" value="ECO:0007669"/>
    <property type="project" value="InterPro"/>
</dbReference>
<feature type="domain" description="RNA polymerase sigma factor 54 DNA-binding" evidence="9">
    <location>
        <begin position="298"/>
        <end position="462"/>
    </location>
</feature>
<evidence type="ECO:0000256" key="3">
    <source>
        <dbReference type="ARBA" id="ARBA00022679"/>
    </source>
</evidence>
<dbReference type="PANTHER" id="PTHR32248:SF4">
    <property type="entry name" value="RNA POLYMERASE SIGMA-54 FACTOR"/>
    <property type="match status" value="1"/>
</dbReference>
<dbReference type="InterPro" id="IPR038709">
    <property type="entry name" value="RpoN_core-bd_sf"/>
</dbReference>
<dbReference type="PRINTS" id="PR00045">
    <property type="entry name" value="SIGMA54FCT"/>
</dbReference>
<dbReference type="InterPro" id="IPR007046">
    <property type="entry name" value="RNA_pol_sigma_54_core-bd"/>
</dbReference>
<keyword evidence="6" id="KW-0731">Sigma factor</keyword>
<dbReference type="STRING" id="1121302.SAMN02745163_02700"/>
<dbReference type="Proteomes" id="UP000184310">
    <property type="component" value="Unassembled WGS sequence"/>
</dbReference>
<evidence type="ECO:0000256" key="5">
    <source>
        <dbReference type="ARBA" id="ARBA00023015"/>
    </source>
</evidence>
<dbReference type="Pfam" id="PF04963">
    <property type="entry name" value="Sigma54_CBD"/>
    <property type="match status" value="1"/>
</dbReference>
<dbReference type="PROSITE" id="PS00718">
    <property type="entry name" value="SIGMA54_2"/>
    <property type="match status" value="1"/>
</dbReference>
<evidence type="ECO:0000256" key="7">
    <source>
        <dbReference type="ARBA" id="ARBA00023125"/>
    </source>
</evidence>
<dbReference type="InterPro" id="IPR007634">
    <property type="entry name" value="RNA_pol_sigma_54_DNA-bd"/>
</dbReference>
<dbReference type="GO" id="GO:0016987">
    <property type="term" value="F:sigma factor activity"/>
    <property type="evidence" value="ECO:0007669"/>
    <property type="project" value="UniProtKB-KW"/>
</dbReference>
<evidence type="ECO:0000259" key="9">
    <source>
        <dbReference type="Pfam" id="PF04552"/>
    </source>
</evidence>
<gene>
    <name evidence="11" type="ORF">SAMN02745163_02700</name>
</gene>
<sequence length="463" mass="53801">MNMNFNLNLTQEQKLIMTQQMQLSIKLLQMSSYDLREYIDKEFSENPVLEAQEGESQEEVKTQDRIDYKEFIKYLEFDNYGSQSYGDYNSDEDVSPFNFITNEKSLKEYLHEQVLEIDENEYIKVIADYIIENIDGRGYLDATVEGMSKEIKTEVKFIEEALELVQSLEPNGIGARDLKECLMIQLRNVGMLDEPLEFIIENHLEDIGDNRYQAIAKAMSITPQKAQEYGDVIKKLEPKPSRGYYTGEEVKFIVPDAYIRNIDGEYFIIMNEEVVPRLSINPIYKEILTNTKDENATEYVKDKLGSAMFLIKSIEQRKSTLHKVLEKILEKQKEYFEKGEKYLKPMTLKEIAEAIEMHESTVSRAIREKYVLTSRGTVKIKDLFTTGITKQSNSQAVEGEDVTVINIKKAIEKLVNDENKKKPLSDQIICDKLNEMDINISRRTVAKYREELGIKSSSKRKRF</sequence>
<evidence type="ECO:0000256" key="8">
    <source>
        <dbReference type="ARBA" id="ARBA00023163"/>
    </source>
</evidence>
<keyword evidence="3" id="KW-0808">Transferase</keyword>
<comment type="similarity">
    <text evidence="1">Belongs to the sigma-54 factor family.</text>
</comment>
<organism evidence="11 12">
    <name type="scientific">Clostridium cavendishii DSM 21758</name>
    <dbReference type="NCBI Taxonomy" id="1121302"/>
    <lineage>
        <taxon>Bacteria</taxon>
        <taxon>Bacillati</taxon>
        <taxon>Bacillota</taxon>
        <taxon>Clostridia</taxon>
        <taxon>Eubacteriales</taxon>
        <taxon>Clostridiaceae</taxon>
        <taxon>Clostridium</taxon>
    </lineage>
</organism>
<dbReference type="GO" id="GO:0006352">
    <property type="term" value="P:DNA-templated transcription initiation"/>
    <property type="evidence" value="ECO:0007669"/>
    <property type="project" value="InterPro"/>
</dbReference>
<keyword evidence="8" id="KW-0804">Transcription</keyword>
<dbReference type="InterPro" id="IPR000394">
    <property type="entry name" value="RNA_pol_sigma_54"/>
</dbReference>
<evidence type="ECO:0000259" key="10">
    <source>
        <dbReference type="Pfam" id="PF04963"/>
    </source>
</evidence>
<dbReference type="PANTHER" id="PTHR32248">
    <property type="entry name" value="RNA POLYMERASE SIGMA-54 FACTOR"/>
    <property type="match status" value="1"/>
</dbReference>
<dbReference type="Pfam" id="PF04552">
    <property type="entry name" value="Sigma54_DBD"/>
    <property type="match status" value="1"/>
</dbReference>
<keyword evidence="7" id="KW-0238">DNA-binding</keyword>
<name>A0A1M6MND4_9CLOT</name>